<organism evidence="12 13">
    <name type="scientific">Saitozyma podzolica</name>
    <dbReference type="NCBI Taxonomy" id="1890683"/>
    <lineage>
        <taxon>Eukaryota</taxon>
        <taxon>Fungi</taxon>
        <taxon>Dikarya</taxon>
        <taxon>Basidiomycota</taxon>
        <taxon>Agaricomycotina</taxon>
        <taxon>Tremellomycetes</taxon>
        <taxon>Tremellales</taxon>
        <taxon>Trimorphomycetaceae</taxon>
        <taxon>Saitozyma</taxon>
    </lineage>
</organism>
<dbReference type="PANTHER" id="PTHR48022:SF17">
    <property type="entry name" value="HEXOSE TRANSPORTER"/>
    <property type="match status" value="1"/>
</dbReference>
<feature type="transmembrane region" description="Helical" evidence="10">
    <location>
        <begin position="312"/>
        <end position="333"/>
    </location>
</feature>
<name>A0A427YWN0_9TREE</name>
<comment type="similarity">
    <text evidence="2 8">Belongs to the major facilitator superfamily. Sugar transporter (TC 2.A.1.1) family.</text>
</comment>
<feature type="transmembrane region" description="Helical" evidence="10">
    <location>
        <begin position="97"/>
        <end position="115"/>
    </location>
</feature>
<dbReference type="SUPFAM" id="SSF103473">
    <property type="entry name" value="MFS general substrate transporter"/>
    <property type="match status" value="1"/>
</dbReference>
<feature type="transmembrane region" description="Helical" evidence="10">
    <location>
        <begin position="159"/>
        <end position="181"/>
    </location>
</feature>
<keyword evidence="3 8" id="KW-0813">Transport</keyword>
<feature type="transmembrane region" description="Helical" evidence="10">
    <location>
        <begin position="121"/>
        <end position="147"/>
    </location>
</feature>
<feature type="region of interest" description="Disordered" evidence="9">
    <location>
        <begin position="490"/>
        <end position="523"/>
    </location>
</feature>
<accession>A0A427YWN0</accession>
<dbReference type="GO" id="GO:0016020">
    <property type="term" value="C:membrane"/>
    <property type="evidence" value="ECO:0007669"/>
    <property type="project" value="UniProtKB-SubCell"/>
</dbReference>
<keyword evidence="5 10" id="KW-1133">Transmembrane helix</keyword>
<sequence length="523" mass="56628">MGFYSELTPKLALVSFVGSLGALSFGYDNGWWGFILGAGYFNDQYGSTPVVSATGQVTSYTLSASEQSAGTGLGTAGIMIGVMIAPWFNERYGRKKSFLLLAAFGLVGALIQALSTLGRKFWVLVAGKIVLNISVGIASAVVGVYLAECAPASLRGTLMSNYNIIQNIGYVLAAGTVYGVVNKTTALNWLLPICLQFILPIAIVVTSPLIPESPRWLVGQGRLEEAAKVLKTLRANDMSDEAIYLEVDEIRAAYEEMRQLHDGVGWVELFRGANLRRTLVAIGLQCLQQAQGVSFVSNYILVTLEDLGIQNVYTIVLVLYVVLFVSSLGAFYLPDRVGRRSLLLVGSTSGAAWMAVIGAITTAFTTPTGSYANFMIAALFLWVAFFANTWSIIPWTVAAEISSNPLREKTLAAGSWSGFGVGLAVSFVVPYIQDAQYGNLGGKIAFLWMAFSIISGVFVFFFLPELKGRSLEELDYMFEAGVPTRKFSSFDSSQMVEQKRHEHGVTTAKKGPQEDKVEYAEAA</sequence>
<dbReference type="PANTHER" id="PTHR48022">
    <property type="entry name" value="PLASTIDIC GLUCOSE TRANSPORTER 4"/>
    <property type="match status" value="1"/>
</dbReference>
<evidence type="ECO:0000313" key="13">
    <source>
        <dbReference type="Proteomes" id="UP000279259"/>
    </source>
</evidence>
<dbReference type="InterPro" id="IPR005828">
    <property type="entry name" value="MFS_sugar_transport-like"/>
</dbReference>
<feature type="compositionally biased region" description="Basic and acidic residues" evidence="9">
    <location>
        <begin position="511"/>
        <end position="523"/>
    </location>
</feature>
<dbReference type="PROSITE" id="PS50850">
    <property type="entry name" value="MFS"/>
    <property type="match status" value="1"/>
</dbReference>
<evidence type="ECO:0000256" key="9">
    <source>
        <dbReference type="SAM" id="MobiDB-lite"/>
    </source>
</evidence>
<dbReference type="InterPro" id="IPR003663">
    <property type="entry name" value="Sugar/inositol_transpt"/>
</dbReference>
<evidence type="ECO:0000256" key="10">
    <source>
        <dbReference type="SAM" id="Phobius"/>
    </source>
</evidence>
<evidence type="ECO:0000256" key="3">
    <source>
        <dbReference type="ARBA" id="ARBA00022448"/>
    </source>
</evidence>
<proteinExistence type="inferred from homology"/>
<gene>
    <name evidence="12" type="ORF">EHS25_000581</name>
</gene>
<comment type="subcellular location">
    <subcellularLocation>
        <location evidence="1">Membrane</location>
        <topology evidence="1">Multi-pass membrane protein</topology>
    </subcellularLocation>
</comment>
<evidence type="ECO:0000256" key="1">
    <source>
        <dbReference type="ARBA" id="ARBA00004141"/>
    </source>
</evidence>
<keyword evidence="13" id="KW-1185">Reference proteome</keyword>
<dbReference type="Pfam" id="PF00083">
    <property type="entry name" value="Sugar_tr"/>
    <property type="match status" value="1"/>
</dbReference>
<dbReference type="GO" id="GO:0005351">
    <property type="term" value="F:carbohydrate:proton symporter activity"/>
    <property type="evidence" value="ECO:0007669"/>
    <property type="project" value="TreeGrafter"/>
</dbReference>
<evidence type="ECO:0000256" key="4">
    <source>
        <dbReference type="ARBA" id="ARBA00022692"/>
    </source>
</evidence>
<comment type="catalytic activity">
    <reaction evidence="7">
        <text>myo-inositol(out) + H(+)(out) = myo-inositol(in) + H(+)(in)</text>
        <dbReference type="Rhea" id="RHEA:60364"/>
        <dbReference type="ChEBI" id="CHEBI:15378"/>
        <dbReference type="ChEBI" id="CHEBI:17268"/>
    </reaction>
</comment>
<feature type="transmembrane region" description="Helical" evidence="10">
    <location>
        <begin position="187"/>
        <end position="210"/>
    </location>
</feature>
<keyword evidence="4 10" id="KW-0812">Transmembrane</keyword>
<keyword evidence="6 10" id="KW-0472">Membrane</keyword>
<feature type="transmembrane region" description="Helical" evidence="10">
    <location>
        <begin position="342"/>
        <end position="365"/>
    </location>
</feature>
<dbReference type="Proteomes" id="UP000279259">
    <property type="component" value="Unassembled WGS sequence"/>
</dbReference>
<evidence type="ECO:0000259" key="11">
    <source>
        <dbReference type="PROSITE" id="PS50850"/>
    </source>
</evidence>
<dbReference type="OrthoDB" id="6612291at2759"/>
<dbReference type="InterPro" id="IPR036259">
    <property type="entry name" value="MFS_trans_sf"/>
</dbReference>
<comment type="caution">
    <text evidence="12">The sequence shown here is derived from an EMBL/GenBank/DDBJ whole genome shotgun (WGS) entry which is preliminary data.</text>
</comment>
<dbReference type="EMBL" id="RSCD01000001">
    <property type="protein sequence ID" value="RSH95489.1"/>
    <property type="molecule type" value="Genomic_DNA"/>
</dbReference>
<feature type="transmembrane region" description="Helical" evidence="10">
    <location>
        <begin position="69"/>
        <end position="88"/>
    </location>
</feature>
<feature type="transmembrane region" description="Helical" evidence="10">
    <location>
        <begin position="279"/>
        <end position="300"/>
    </location>
</feature>
<dbReference type="InterPro" id="IPR050360">
    <property type="entry name" value="MFS_Sugar_Transporters"/>
</dbReference>
<evidence type="ECO:0000256" key="5">
    <source>
        <dbReference type="ARBA" id="ARBA00022989"/>
    </source>
</evidence>
<protein>
    <recommendedName>
        <fullName evidence="11">Major facilitator superfamily (MFS) profile domain-containing protein</fullName>
    </recommendedName>
</protein>
<dbReference type="InterPro" id="IPR020846">
    <property type="entry name" value="MFS_dom"/>
</dbReference>
<evidence type="ECO:0000256" key="6">
    <source>
        <dbReference type="ARBA" id="ARBA00023136"/>
    </source>
</evidence>
<evidence type="ECO:0000256" key="7">
    <source>
        <dbReference type="ARBA" id="ARBA00049119"/>
    </source>
</evidence>
<dbReference type="NCBIfam" id="TIGR00879">
    <property type="entry name" value="SP"/>
    <property type="match status" value="1"/>
</dbReference>
<dbReference type="STRING" id="1890683.A0A427YWN0"/>
<feature type="transmembrane region" description="Helical" evidence="10">
    <location>
        <begin position="371"/>
        <end position="398"/>
    </location>
</feature>
<feature type="transmembrane region" description="Helical" evidence="10">
    <location>
        <begin position="444"/>
        <end position="463"/>
    </location>
</feature>
<dbReference type="Gene3D" id="1.20.1250.20">
    <property type="entry name" value="MFS general substrate transporter like domains"/>
    <property type="match status" value="1"/>
</dbReference>
<dbReference type="AlphaFoldDB" id="A0A427YWN0"/>
<feature type="domain" description="Major facilitator superfamily (MFS) profile" evidence="11">
    <location>
        <begin position="14"/>
        <end position="467"/>
    </location>
</feature>
<reference evidence="12 13" key="1">
    <citation type="submission" date="2018-11" db="EMBL/GenBank/DDBJ databases">
        <title>Genome sequence of Saitozyma podzolica DSM 27192.</title>
        <authorList>
            <person name="Aliyu H."/>
            <person name="Gorte O."/>
            <person name="Ochsenreither K."/>
        </authorList>
    </citation>
    <scope>NUCLEOTIDE SEQUENCE [LARGE SCALE GENOMIC DNA]</scope>
    <source>
        <strain evidence="12 13">DSM 27192</strain>
    </source>
</reference>
<evidence type="ECO:0000313" key="12">
    <source>
        <dbReference type="EMBL" id="RSH95489.1"/>
    </source>
</evidence>
<dbReference type="PRINTS" id="PR00171">
    <property type="entry name" value="SUGRTRNSPORT"/>
</dbReference>
<evidence type="ECO:0000256" key="8">
    <source>
        <dbReference type="RuleBase" id="RU003346"/>
    </source>
</evidence>
<feature type="transmembrane region" description="Helical" evidence="10">
    <location>
        <begin position="410"/>
        <end position="432"/>
    </location>
</feature>
<evidence type="ECO:0000256" key="2">
    <source>
        <dbReference type="ARBA" id="ARBA00010992"/>
    </source>
</evidence>